<dbReference type="GO" id="GO:0005737">
    <property type="term" value="C:cytoplasm"/>
    <property type="evidence" value="ECO:0007669"/>
    <property type="project" value="TreeGrafter"/>
</dbReference>
<dbReference type="SMART" id="SM00325">
    <property type="entry name" value="RhoGEF"/>
    <property type="match status" value="1"/>
</dbReference>
<dbReference type="InterPro" id="IPR035899">
    <property type="entry name" value="DBL_dom_sf"/>
</dbReference>
<dbReference type="InterPro" id="IPR047271">
    <property type="entry name" value="Ephexin-like"/>
</dbReference>
<name>A0AAD1T6F3_PELCU</name>
<dbReference type="Pfam" id="PF00621">
    <property type="entry name" value="RhoGEF"/>
    <property type="match status" value="1"/>
</dbReference>
<dbReference type="SUPFAM" id="SSF48065">
    <property type="entry name" value="DBL homology domain (DH-domain)"/>
    <property type="match status" value="1"/>
</dbReference>
<dbReference type="GO" id="GO:0005085">
    <property type="term" value="F:guanyl-nucleotide exchange factor activity"/>
    <property type="evidence" value="ECO:0007669"/>
    <property type="project" value="InterPro"/>
</dbReference>
<dbReference type="Proteomes" id="UP001295444">
    <property type="component" value="Chromosome 10"/>
</dbReference>
<feature type="compositionally biased region" description="Basic and acidic residues" evidence="1">
    <location>
        <begin position="84"/>
        <end position="93"/>
    </location>
</feature>
<evidence type="ECO:0000313" key="3">
    <source>
        <dbReference type="EMBL" id="CAH2318460.1"/>
    </source>
</evidence>
<evidence type="ECO:0000313" key="4">
    <source>
        <dbReference type="Proteomes" id="UP001295444"/>
    </source>
</evidence>
<dbReference type="Gene3D" id="2.30.29.30">
    <property type="entry name" value="Pleckstrin-homology domain (PH domain)/Phosphotyrosine-binding domain (PTB)"/>
    <property type="match status" value="1"/>
</dbReference>
<dbReference type="EMBL" id="OW240921">
    <property type="protein sequence ID" value="CAH2318460.1"/>
    <property type="molecule type" value="Genomic_DNA"/>
</dbReference>
<reference evidence="3" key="1">
    <citation type="submission" date="2022-03" db="EMBL/GenBank/DDBJ databases">
        <authorList>
            <person name="Alioto T."/>
            <person name="Alioto T."/>
            <person name="Gomez Garrido J."/>
        </authorList>
    </citation>
    <scope>NUCLEOTIDE SEQUENCE</scope>
</reference>
<dbReference type="InterPro" id="IPR000219">
    <property type="entry name" value="DH_dom"/>
</dbReference>
<dbReference type="PANTHER" id="PTHR12845:SF9">
    <property type="entry name" value="RHO GUANINE NUCLEOTIDE EXCHANGE FACTOR 5-LIKE"/>
    <property type="match status" value="1"/>
</dbReference>
<organism evidence="3 4">
    <name type="scientific">Pelobates cultripes</name>
    <name type="common">Western spadefoot toad</name>
    <dbReference type="NCBI Taxonomy" id="61616"/>
    <lineage>
        <taxon>Eukaryota</taxon>
        <taxon>Metazoa</taxon>
        <taxon>Chordata</taxon>
        <taxon>Craniata</taxon>
        <taxon>Vertebrata</taxon>
        <taxon>Euteleostomi</taxon>
        <taxon>Amphibia</taxon>
        <taxon>Batrachia</taxon>
        <taxon>Anura</taxon>
        <taxon>Pelobatoidea</taxon>
        <taxon>Pelobatidae</taxon>
        <taxon>Pelobates</taxon>
    </lineage>
</organism>
<dbReference type="Gene3D" id="1.20.900.10">
    <property type="entry name" value="Dbl homology (DH) domain"/>
    <property type="match status" value="1"/>
</dbReference>
<dbReference type="GO" id="GO:0005634">
    <property type="term" value="C:nucleus"/>
    <property type="evidence" value="ECO:0007669"/>
    <property type="project" value="TreeGrafter"/>
</dbReference>
<accession>A0AAD1T6F3</accession>
<feature type="domain" description="DH" evidence="2">
    <location>
        <begin position="179"/>
        <end position="378"/>
    </location>
</feature>
<protein>
    <submittedName>
        <fullName evidence="3">Rho guanine nucleotide exchange factor 19-like</fullName>
    </submittedName>
</protein>
<dbReference type="InterPro" id="IPR011993">
    <property type="entry name" value="PH-like_dom_sf"/>
</dbReference>
<feature type="region of interest" description="Disordered" evidence="1">
    <location>
        <begin position="63"/>
        <end position="93"/>
    </location>
</feature>
<dbReference type="CDD" id="cd00160">
    <property type="entry name" value="RhoGEF"/>
    <property type="match status" value="1"/>
</dbReference>
<keyword evidence="4" id="KW-1185">Reference proteome</keyword>
<dbReference type="AlphaFoldDB" id="A0AAD1T6F3"/>
<sequence>MEYMQSFQNPVSGSPRRYSIPDTDMHRTFVQHPHSNDLPHNASIGLSTPDANTKVSPIELLPNKKRARDGGPAPKITKQGRKKEHSEHSMLGRLLKDSSSWKRTESKFVQTQPLYQDYWMQCTKDGTLSVESSITFNGILSSSFLGGSSGTLSPHDYTTSLWQELPEVKEHGIADGINVHQLQLQEPMTSEASYQRSLTVAICHFQNSRKLSECLVSTEKHTLFSNLPGVRVVYREFLLDLEDGLEKDVFLHEIGNLVLQHCPDFHRVYVPYVTNQMYQDRLIKQLVHSSCNMPFRFLYKTSQENRKFLQVLQKLEEQSVCKRQPLKSFLVLPFQRITRLRILLENILKLAHDSPELASSVGKALATVGQIVSGCNEGVRSMIQTEELVLLEKRVDFVNLKSFPLISRGRVLLQHGELAQILFKEVGVVSRPCLSTKPIYLHLFSDLLLLSNKTEHGRFMVTDYASKGQVQADNLKAKALGLPDLAFLLRLSCNHAGISREVILKASNKKEMQYWISVITSHMLSESNC</sequence>
<evidence type="ECO:0000259" key="2">
    <source>
        <dbReference type="PROSITE" id="PS50010"/>
    </source>
</evidence>
<dbReference type="PANTHER" id="PTHR12845">
    <property type="entry name" value="GUANINE NUCLEOTIDE EXCHANGE FACTOR"/>
    <property type="match status" value="1"/>
</dbReference>
<evidence type="ECO:0000256" key="1">
    <source>
        <dbReference type="SAM" id="MobiDB-lite"/>
    </source>
</evidence>
<proteinExistence type="predicted"/>
<dbReference type="PROSITE" id="PS50010">
    <property type="entry name" value="DH_2"/>
    <property type="match status" value="1"/>
</dbReference>
<gene>
    <name evidence="3" type="ORF">PECUL_23A029922</name>
</gene>
<dbReference type="SUPFAM" id="SSF50729">
    <property type="entry name" value="PH domain-like"/>
    <property type="match status" value="1"/>
</dbReference>